<dbReference type="Proteomes" id="UP000706525">
    <property type="component" value="Unassembled WGS sequence"/>
</dbReference>
<dbReference type="EMBL" id="CAJZAG010000012">
    <property type="protein sequence ID" value="CAG9184441.1"/>
    <property type="molecule type" value="Genomic_DNA"/>
</dbReference>
<name>A0ABN7ZJK6_9BURK</name>
<evidence type="ECO:0000313" key="1">
    <source>
        <dbReference type="EMBL" id="CAG9184441.1"/>
    </source>
</evidence>
<accession>A0ABN7ZJK6</accession>
<protein>
    <submittedName>
        <fullName evidence="1">Uncharacterized protein</fullName>
    </submittedName>
</protein>
<proteinExistence type="predicted"/>
<sequence>MIIAIIMSRVKKSRARKMGRKRHPGTARTLTQSAYMDAAGRTYGLRVVTNFINPLWLSAVAGRAHHAVVLADGTVRVDGEPLVFTGESCPPGPRYASRFIEMPNACALTTGTVPMRCEKPSHEADRLADEARDAERLAEAIAFNARLRLPVRWVSAIKDVLSGLSPSSWGDGRNRATVNHILLLETLTVDRLTRTAGDFLCTAASGSNGRRYSQPETQITGAAKSAFTSKITCKRCLELARRWTAE</sequence>
<organism evidence="1 2">
    <name type="scientific">Cupriavidus pampae</name>
    <dbReference type="NCBI Taxonomy" id="659251"/>
    <lineage>
        <taxon>Bacteria</taxon>
        <taxon>Pseudomonadati</taxon>
        <taxon>Pseudomonadota</taxon>
        <taxon>Betaproteobacteria</taxon>
        <taxon>Burkholderiales</taxon>
        <taxon>Burkholderiaceae</taxon>
        <taxon>Cupriavidus</taxon>
    </lineage>
</organism>
<reference evidence="1 2" key="1">
    <citation type="submission" date="2021-08" db="EMBL/GenBank/DDBJ databases">
        <authorList>
            <person name="Peeters C."/>
        </authorList>
    </citation>
    <scope>NUCLEOTIDE SEQUENCE [LARGE SCALE GENOMIC DNA]</scope>
    <source>
        <strain evidence="1 2">LMG 32289</strain>
    </source>
</reference>
<evidence type="ECO:0000313" key="2">
    <source>
        <dbReference type="Proteomes" id="UP000706525"/>
    </source>
</evidence>
<gene>
    <name evidence="1" type="ORF">LMG32289_05618</name>
</gene>
<comment type="caution">
    <text evidence="1">The sequence shown here is derived from an EMBL/GenBank/DDBJ whole genome shotgun (WGS) entry which is preliminary data.</text>
</comment>
<keyword evidence="2" id="KW-1185">Reference proteome</keyword>